<sequence>MKSTNTSAPSAELVPGKGSVAGEKIDFGRPMVRVFGHRIDVRVVATAGIVMLLALACGFAGLLLGKFSLTPIEVFQGLFGQAEKRIVNTVVGEWRAPRVLAGIVLGAGLGVSGAVFQSLTRNPLGSPDIIGFSTGAYTGGIVTIIFFGTSFVSTAFGAIVGGILTAALVYVLTWKGGVQGFRLIIVGIALTAMLNAFNTWLIMRADLDLAMAAATWGAGSLNGMGWSTILPAAIGTILLGLGCGLFARDLGTLELGDDTAKALGVRNEPVRAVLILVAVALVAVVTAAAGPIAFVALAAPQIGRRIAKAQGTSMLSAAAVGALLLVAADLIAQHALGDIQLPVGVVTVCIGGIYLIWLLIQEARKAQ</sequence>
<dbReference type="PANTHER" id="PTHR30472:SF24">
    <property type="entry name" value="FERRIC ENTEROBACTIN TRANSPORT SYSTEM PERMEASE PROTEIN FEPG"/>
    <property type="match status" value="1"/>
</dbReference>
<feature type="transmembrane region" description="Helical" evidence="8">
    <location>
        <begin position="99"/>
        <end position="117"/>
    </location>
</feature>
<evidence type="ECO:0000256" key="2">
    <source>
        <dbReference type="ARBA" id="ARBA00007935"/>
    </source>
</evidence>
<dbReference type="InterPro" id="IPR000522">
    <property type="entry name" value="ABC_transptr_permease_BtuC"/>
</dbReference>
<feature type="transmembrane region" description="Helical" evidence="8">
    <location>
        <begin position="129"/>
        <end position="148"/>
    </location>
</feature>
<protein>
    <submittedName>
        <fullName evidence="9">Iron-enterobactin ABC transporter permease</fullName>
    </submittedName>
</protein>
<organism evidence="9 10">
    <name type="scientific">Brevibacterium aurantiacum</name>
    <dbReference type="NCBI Taxonomy" id="273384"/>
    <lineage>
        <taxon>Bacteria</taxon>
        <taxon>Bacillati</taxon>
        <taxon>Actinomycetota</taxon>
        <taxon>Actinomycetes</taxon>
        <taxon>Micrococcales</taxon>
        <taxon>Brevibacteriaceae</taxon>
        <taxon>Brevibacterium</taxon>
    </lineage>
</organism>
<feature type="transmembrane region" description="Helical" evidence="8">
    <location>
        <begin position="155"/>
        <end position="174"/>
    </location>
</feature>
<evidence type="ECO:0000256" key="8">
    <source>
        <dbReference type="SAM" id="Phobius"/>
    </source>
</evidence>
<evidence type="ECO:0000313" key="10">
    <source>
        <dbReference type="Proteomes" id="UP000297736"/>
    </source>
</evidence>
<dbReference type="EMBL" id="RHFF01000007">
    <property type="protein sequence ID" value="TGD39096.1"/>
    <property type="molecule type" value="Genomic_DNA"/>
</dbReference>
<feature type="transmembrane region" description="Helical" evidence="8">
    <location>
        <begin position="43"/>
        <end position="64"/>
    </location>
</feature>
<feature type="transmembrane region" description="Helical" evidence="8">
    <location>
        <begin position="339"/>
        <end position="360"/>
    </location>
</feature>
<dbReference type="InterPro" id="IPR037294">
    <property type="entry name" value="ABC_BtuC-like"/>
</dbReference>
<proteinExistence type="inferred from homology"/>
<dbReference type="Proteomes" id="UP000297736">
    <property type="component" value="Unassembled WGS sequence"/>
</dbReference>
<dbReference type="GO" id="GO:0005886">
    <property type="term" value="C:plasma membrane"/>
    <property type="evidence" value="ECO:0007669"/>
    <property type="project" value="UniProtKB-SubCell"/>
</dbReference>
<feature type="transmembrane region" description="Helical" evidence="8">
    <location>
        <begin position="311"/>
        <end position="333"/>
    </location>
</feature>
<dbReference type="PANTHER" id="PTHR30472">
    <property type="entry name" value="FERRIC ENTEROBACTIN TRANSPORT SYSTEM PERMEASE PROTEIN"/>
    <property type="match status" value="1"/>
</dbReference>
<dbReference type="AlphaFoldDB" id="A0A4Z0KJR6"/>
<evidence type="ECO:0000256" key="1">
    <source>
        <dbReference type="ARBA" id="ARBA00004651"/>
    </source>
</evidence>
<keyword evidence="7 8" id="KW-0472">Membrane</keyword>
<keyword evidence="3" id="KW-0813">Transport</keyword>
<dbReference type="CDD" id="cd06550">
    <property type="entry name" value="TM_ABC_iron-siderophores_like"/>
    <property type="match status" value="1"/>
</dbReference>
<dbReference type="SUPFAM" id="SSF81345">
    <property type="entry name" value="ABC transporter involved in vitamin B12 uptake, BtuC"/>
    <property type="match status" value="1"/>
</dbReference>
<keyword evidence="6 8" id="KW-1133">Transmembrane helix</keyword>
<dbReference type="RefSeq" id="WP_135447266.1">
    <property type="nucleotide sequence ID" value="NZ_JBQDCY010000072.1"/>
</dbReference>
<dbReference type="GO" id="GO:0022857">
    <property type="term" value="F:transmembrane transporter activity"/>
    <property type="evidence" value="ECO:0007669"/>
    <property type="project" value="InterPro"/>
</dbReference>
<feature type="transmembrane region" description="Helical" evidence="8">
    <location>
        <begin position="180"/>
        <end position="203"/>
    </location>
</feature>
<dbReference type="Pfam" id="PF01032">
    <property type="entry name" value="FecCD"/>
    <property type="match status" value="1"/>
</dbReference>
<feature type="transmembrane region" description="Helical" evidence="8">
    <location>
        <begin position="224"/>
        <end position="247"/>
    </location>
</feature>
<keyword evidence="4" id="KW-1003">Cell membrane</keyword>
<keyword evidence="5 8" id="KW-0812">Transmembrane</keyword>
<evidence type="ECO:0000256" key="5">
    <source>
        <dbReference type="ARBA" id="ARBA00022692"/>
    </source>
</evidence>
<reference evidence="9 10" key="1">
    <citation type="submission" date="2018-10" db="EMBL/GenBank/DDBJ databases">
        <title>Brevibacterium genomes from Austrain hard cheese rinds.</title>
        <authorList>
            <person name="Anast J.M."/>
            <person name="Dzieciol M."/>
            <person name="Schultz D.L."/>
            <person name="Mann E."/>
            <person name="Wagner M."/>
            <person name="Schmitz-Esser S."/>
        </authorList>
    </citation>
    <scope>NUCLEOTIDE SEQUENCE [LARGE SCALE GENOMIC DNA]</scope>
    <source>
        <strain evidence="9 10">L261</strain>
    </source>
</reference>
<evidence type="ECO:0000256" key="4">
    <source>
        <dbReference type="ARBA" id="ARBA00022475"/>
    </source>
</evidence>
<evidence type="ECO:0000256" key="3">
    <source>
        <dbReference type="ARBA" id="ARBA00022448"/>
    </source>
</evidence>
<gene>
    <name evidence="9" type="ORF">EB834_09090</name>
</gene>
<evidence type="ECO:0000256" key="6">
    <source>
        <dbReference type="ARBA" id="ARBA00022989"/>
    </source>
</evidence>
<dbReference type="Gene3D" id="1.10.3470.10">
    <property type="entry name" value="ABC transporter involved in vitamin B12 uptake, BtuC"/>
    <property type="match status" value="1"/>
</dbReference>
<comment type="similarity">
    <text evidence="2">Belongs to the binding-protein-dependent transport system permease family. FecCD subfamily.</text>
</comment>
<comment type="caution">
    <text evidence="9">The sequence shown here is derived from an EMBL/GenBank/DDBJ whole genome shotgun (WGS) entry which is preliminary data.</text>
</comment>
<name>A0A4Z0KJR6_BREAU</name>
<feature type="transmembrane region" description="Helical" evidence="8">
    <location>
        <begin position="273"/>
        <end position="299"/>
    </location>
</feature>
<evidence type="ECO:0000313" key="9">
    <source>
        <dbReference type="EMBL" id="TGD39096.1"/>
    </source>
</evidence>
<dbReference type="GO" id="GO:0033214">
    <property type="term" value="P:siderophore-iron import into cell"/>
    <property type="evidence" value="ECO:0007669"/>
    <property type="project" value="TreeGrafter"/>
</dbReference>
<comment type="subcellular location">
    <subcellularLocation>
        <location evidence="1">Cell membrane</location>
        <topology evidence="1">Multi-pass membrane protein</topology>
    </subcellularLocation>
</comment>
<evidence type="ECO:0000256" key="7">
    <source>
        <dbReference type="ARBA" id="ARBA00023136"/>
    </source>
</evidence>
<accession>A0A4Z0KJR6</accession>